<dbReference type="InterPro" id="IPR022742">
    <property type="entry name" value="Hydrolase_4"/>
</dbReference>
<evidence type="ECO:0000313" key="2">
    <source>
        <dbReference type="EMBL" id="MQM21941.1"/>
    </source>
</evidence>
<dbReference type="InterPro" id="IPR000073">
    <property type="entry name" value="AB_hydrolase_1"/>
</dbReference>
<dbReference type="OrthoDB" id="2498029at2759"/>
<gene>
    <name evidence="2" type="ORF">Taro_054988</name>
</gene>
<dbReference type="Gene3D" id="3.40.50.1820">
    <property type="entry name" value="alpha/beta hydrolase"/>
    <property type="match status" value="1"/>
</dbReference>
<accession>A0A843XS83</accession>
<dbReference type="InterPro" id="IPR051044">
    <property type="entry name" value="MAG_DAG_Lipase"/>
</dbReference>
<feature type="domain" description="Serine aminopeptidase S33" evidence="1">
    <location>
        <begin position="88"/>
        <end position="327"/>
    </location>
</feature>
<evidence type="ECO:0000313" key="3">
    <source>
        <dbReference type="Proteomes" id="UP000652761"/>
    </source>
</evidence>
<dbReference type="PRINTS" id="PR00111">
    <property type="entry name" value="ABHYDROLASE"/>
</dbReference>
<proteinExistence type="predicted"/>
<sequence>MEAIPTSSSRHCCFSSAAYVMALHPIHEANRRSPYGDLTREEFYHSHMVHHHESFVLNRHNMKIFTQSWSPAWADPADGGIDDADDGIRGLVAMVHGYTAESGWMFELTAVAVAKLGFHVVALDLRGHGRSEGRRGHLPDIGIVVDDCAEFFDSARTAHEGLPSFLYGESLGGAVAALVYMKQKGRWSGLVLNGAMCGVSSKLKPPWPLEKLLPAMAFVAPDWPVPTRGLPGRSFKVRWKRRLFRSSPNRRRLQRPPASTALELVRVVEEIGRRAEELDLPLLVVHGGADEVCDAGSAERLYKASRSVDKTLRVLPGMWHQLIGEPDEGVDLAFGIIFWWLIDRADRATTHR</sequence>
<organism evidence="2 3">
    <name type="scientific">Colocasia esculenta</name>
    <name type="common">Wild taro</name>
    <name type="synonym">Arum esculentum</name>
    <dbReference type="NCBI Taxonomy" id="4460"/>
    <lineage>
        <taxon>Eukaryota</taxon>
        <taxon>Viridiplantae</taxon>
        <taxon>Streptophyta</taxon>
        <taxon>Embryophyta</taxon>
        <taxon>Tracheophyta</taxon>
        <taxon>Spermatophyta</taxon>
        <taxon>Magnoliopsida</taxon>
        <taxon>Liliopsida</taxon>
        <taxon>Araceae</taxon>
        <taxon>Aroideae</taxon>
        <taxon>Colocasieae</taxon>
        <taxon>Colocasia</taxon>
    </lineage>
</organism>
<reference evidence="2" key="1">
    <citation type="submission" date="2017-07" db="EMBL/GenBank/DDBJ databases">
        <title>Taro Niue Genome Assembly and Annotation.</title>
        <authorList>
            <person name="Atibalentja N."/>
            <person name="Keating K."/>
            <person name="Fields C.J."/>
        </authorList>
    </citation>
    <scope>NUCLEOTIDE SEQUENCE</scope>
    <source>
        <strain evidence="2">Niue_2</strain>
        <tissue evidence="2">Leaf</tissue>
    </source>
</reference>
<dbReference type="Pfam" id="PF12146">
    <property type="entry name" value="Hydrolase_4"/>
    <property type="match status" value="1"/>
</dbReference>
<dbReference type="Proteomes" id="UP000652761">
    <property type="component" value="Unassembled WGS sequence"/>
</dbReference>
<dbReference type="PANTHER" id="PTHR11614">
    <property type="entry name" value="PHOSPHOLIPASE-RELATED"/>
    <property type="match status" value="1"/>
</dbReference>
<name>A0A843XS83_COLES</name>
<dbReference type="SUPFAM" id="SSF53474">
    <property type="entry name" value="alpha/beta-Hydrolases"/>
    <property type="match status" value="1"/>
</dbReference>
<dbReference type="InterPro" id="IPR029058">
    <property type="entry name" value="AB_hydrolase_fold"/>
</dbReference>
<keyword evidence="3" id="KW-1185">Reference proteome</keyword>
<protein>
    <recommendedName>
        <fullName evidence="1">Serine aminopeptidase S33 domain-containing protein</fullName>
    </recommendedName>
</protein>
<comment type="caution">
    <text evidence="2">The sequence shown here is derived from an EMBL/GenBank/DDBJ whole genome shotgun (WGS) entry which is preliminary data.</text>
</comment>
<dbReference type="EMBL" id="NMUH01011834">
    <property type="protein sequence ID" value="MQM21941.1"/>
    <property type="molecule type" value="Genomic_DNA"/>
</dbReference>
<evidence type="ECO:0000259" key="1">
    <source>
        <dbReference type="Pfam" id="PF12146"/>
    </source>
</evidence>
<dbReference type="AlphaFoldDB" id="A0A843XS83"/>